<evidence type="ECO:0000313" key="3">
    <source>
        <dbReference type="Proteomes" id="UP000789405"/>
    </source>
</evidence>
<proteinExistence type="predicted"/>
<accession>A0A9N9H8X1</accession>
<evidence type="ECO:0000256" key="1">
    <source>
        <dbReference type="SAM" id="Coils"/>
    </source>
</evidence>
<sequence>METESSKSAHKKEEPKELELDIYVDPHNGYPITQIDCSPKMKYVATLSEFDKSMVLWSIGSERQSLQYENTISNINIDIGLETSTTFTVSDDGFVATKLRRLNPRNFVMISTNERKAYILYPNENVEWIFKSMIELKNISTSDKIYISPKGKLIFFKKQTHKIMIWNLKGLSTEAQILLDWNFNFECVGLSDDEELIGISASSSKLTYLYIFSSTTGMNISKHTYKKSVMIDGIHFIAPDFGERILITSHIHDGLERIKMDLNVHKFHDKELTFDYDLMDPYNLMNPVSANKLFKRLKAKVKTPYIIKSDSIIYANEGQLFIENLVIKDNWIDYLRNDLNDYNKISTPPGKRDIIDFIRNIDRKKHIQGEETYKGYLTKWTLSCKDVTFTLGVSQEKSKVSGENKRESVHKKKQQKANMYVRGCKVLKNDDLVMVTEKYVILWTSNPLKGISVHYIWGVGKDVGKEINKDVKYWREIFNDSLPERFLPQSDFDEIIKEATNIKSDKDTTNLFDLLLEYYIEENFFLARYGKILMENFLILNRDWWVEKLFENCVKNCLYDKDSYDKDSCDLQSNVQSLSIIAQFYSELIQKNPAIMYKFLSQMTFVVPSVENYNAYYNSLSPSPHLHYYSSYYYIHEIFYEVHIHKLRDLIKDIQNGNWTTLAKPYIPPSFSEFIYIEDKSEISPIEKRLEDLTNNEIRPIKKRVEDLTSDNSEISQIKKRVEDNNSEISQIKKELKDLSNLFGDFKHEVISKLNELKPS</sequence>
<name>A0A9N9H8X1_9GLOM</name>
<comment type="caution">
    <text evidence="2">The sequence shown here is derived from an EMBL/GenBank/DDBJ whole genome shotgun (WGS) entry which is preliminary data.</text>
</comment>
<dbReference type="OrthoDB" id="2392335at2759"/>
<organism evidence="2 3">
    <name type="scientific">Dentiscutata erythropus</name>
    <dbReference type="NCBI Taxonomy" id="1348616"/>
    <lineage>
        <taxon>Eukaryota</taxon>
        <taxon>Fungi</taxon>
        <taxon>Fungi incertae sedis</taxon>
        <taxon>Mucoromycota</taxon>
        <taxon>Glomeromycotina</taxon>
        <taxon>Glomeromycetes</taxon>
        <taxon>Diversisporales</taxon>
        <taxon>Gigasporaceae</taxon>
        <taxon>Dentiscutata</taxon>
    </lineage>
</organism>
<keyword evidence="3" id="KW-1185">Reference proteome</keyword>
<reference evidence="2" key="1">
    <citation type="submission" date="2021-06" db="EMBL/GenBank/DDBJ databases">
        <authorList>
            <person name="Kallberg Y."/>
            <person name="Tangrot J."/>
            <person name="Rosling A."/>
        </authorList>
    </citation>
    <scope>NUCLEOTIDE SEQUENCE</scope>
    <source>
        <strain evidence="2">MA453B</strain>
    </source>
</reference>
<dbReference type="EMBL" id="CAJVPY010006080">
    <property type="protein sequence ID" value="CAG8655867.1"/>
    <property type="molecule type" value="Genomic_DNA"/>
</dbReference>
<dbReference type="Proteomes" id="UP000789405">
    <property type="component" value="Unassembled WGS sequence"/>
</dbReference>
<evidence type="ECO:0000313" key="2">
    <source>
        <dbReference type="EMBL" id="CAG8655867.1"/>
    </source>
</evidence>
<dbReference type="AlphaFoldDB" id="A0A9N9H8X1"/>
<protein>
    <submittedName>
        <fullName evidence="2">21083_t:CDS:1</fullName>
    </submittedName>
</protein>
<feature type="coiled-coil region" evidence="1">
    <location>
        <begin position="715"/>
        <end position="742"/>
    </location>
</feature>
<keyword evidence="1" id="KW-0175">Coiled coil</keyword>
<dbReference type="SUPFAM" id="SSF82171">
    <property type="entry name" value="DPP6 N-terminal domain-like"/>
    <property type="match status" value="1"/>
</dbReference>
<gene>
    <name evidence="2" type="ORF">DERYTH_LOCUS10437</name>
</gene>